<organism evidence="2 3">
    <name type="scientific">Marinobacter algicola DG893</name>
    <dbReference type="NCBI Taxonomy" id="443152"/>
    <lineage>
        <taxon>Bacteria</taxon>
        <taxon>Pseudomonadati</taxon>
        <taxon>Pseudomonadota</taxon>
        <taxon>Gammaproteobacteria</taxon>
        <taxon>Pseudomonadales</taxon>
        <taxon>Marinobacteraceae</taxon>
        <taxon>Marinobacter</taxon>
    </lineage>
</organism>
<reference evidence="2 3" key="1">
    <citation type="submission" date="2007-06" db="EMBL/GenBank/DDBJ databases">
        <authorList>
            <person name="Green D."/>
            <person name="Ferriera S."/>
            <person name="Johnson J."/>
            <person name="Kravitz S."/>
            <person name="Beeson K."/>
            <person name="Sutton G."/>
            <person name="Rogers Y.-H."/>
            <person name="Friedman R."/>
            <person name="Frazier M."/>
            <person name="Venter J.C."/>
        </authorList>
    </citation>
    <scope>NUCLEOTIDE SEQUENCE [LARGE SCALE GENOMIC DNA]</scope>
    <source>
        <strain evidence="2 3">DG893</strain>
    </source>
</reference>
<evidence type="ECO:0000256" key="1">
    <source>
        <dbReference type="SAM" id="MobiDB-lite"/>
    </source>
</evidence>
<protein>
    <submittedName>
        <fullName evidence="2">Uncharacterized protein</fullName>
    </submittedName>
</protein>
<sequence>MATTADKLREMRRNAGKNHDKTIRTYYDEVNAQKRGIPLPYAINDDVYIAQSDGRMEKIDLN</sequence>
<accession>A6F4B9</accession>
<dbReference type="EMBL" id="ABCP01000041">
    <property type="protein sequence ID" value="EDM46412.1"/>
    <property type="molecule type" value="Genomic_DNA"/>
</dbReference>
<dbReference type="AlphaFoldDB" id="A6F4B9"/>
<evidence type="ECO:0000313" key="2">
    <source>
        <dbReference type="EMBL" id="EDM46412.1"/>
    </source>
</evidence>
<dbReference type="RefSeq" id="WP_007155103.1">
    <property type="nucleotide sequence ID" value="NZ_ABCP01000041.1"/>
</dbReference>
<feature type="region of interest" description="Disordered" evidence="1">
    <location>
        <begin position="1"/>
        <end position="20"/>
    </location>
</feature>
<dbReference type="Proteomes" id="UP000005856">
    <property type="component" value="Unassembled WGS sequence"/>
</dbReference>
<comment type="caution">
    <text evidence="2">The sequence shown here is derived from an EMBL/GenBank/DDBJ whole genome shotgun (WGS) entry which is preliminary data.</text>
</comment>
<gene>
    <name evidence="2" type="ORF">MDG893_13154</name>
</gene>
<name>A6F4B9_9GAMM</name>
<keyword evidence="3" id="KW-1185">Reference proteome</keyword>
<evidence type="ECO:0000313" key="3">
    <source>
        <dbReference type="Proteomes" id="UP000005856"/>
    </source>
</evidence>
<proteinExistence type="predicted"/>